<feature type="compositionally biased region" description="Low complexity" evidence="5">
    <location>
        <begin position="249"/>
        <end position="298"/>
    </location>
</feature>
<dbReference type="GO" id="GO:0006508">
    <property type="term" value="P:proteolysis"/>
    <property type="evidence" value="ECO:0007669"/>
    <property type="project" value="UniProtKB-KW"/>
</dbReference>
<gene>
    <name evidence="9" type="ORF">FYJ75_11145</name>
</gene>
<sequence length="415" mass="42997">MRKNVTRVTACVLTGIITIGTGTMAVQAAPTAGVTSYTSNIMTSSALPTAGVSLALSQCMKQSEESAVLATAQPAVEENEAPVVASEYADIAVAQVDNYVNVRSGASEDSDVVGKLYDNSAATVEGEENGWYKISSGNVEGYVKTEFVVVGDEALAKSVGKRVATVNTETLKVRTEASTDSQVLGLVPDQEELSVIDESNDGWVAVSIEEGTGYVSSDYVNLSTEYTYAESKEEEEARLAKEEAERQAAAEAAAAAQAAQEAAAKKNSTKSSTSTATSSSSSAATESSSASSSQSYSAPSGSNGQAVANYAGQFVGNPYVYGGTSLTNGADCSGFVMAVYAQFGISLPHSSSAMRSCGYEVSVSDMQPGDIVCYSGHVAIYVGNNTIVHAATSSTGIKYTSPANYNPIITVRRIF</sequence>
<comment type="caution">
    <text evidence="9">The sequence shown here is derived from an EMBL/GenBank/DDBJ whole genome shotgun (WGS) entry which is preliminary data.</text>
</comment>
<dbReference type="PROSITE" id="PS51781">
    <property type="entry name" value="SH3B"/>
    <property type="match status" value="2"/>
</dbReference>
<evidence type="ECO:0000256" key="5">
    <source>
        <dbReference type="SAM" id="MobiDB-lite"/>
    </source>
</evidence>
<dbReference type="InterPro" id="IPR038765">
    <property type="entry name" value="Papain-like_cys_pep_sf"/>
</dbReference>
<keyword evidence="6" id="KW-0732">Signal</keyword>
<dbReference type="SMART" id="SM00287">
    <property type="entry name" value="SH3b"/>
    <property type="match status" value="2"/>
</dbReference>
<evidence type="ECO:0000256" key="2">
    <source>
        <dbReference type="ARBA" id="ARBA00022670"/>
    </source>
</evidence>
<dbReference type="Pfam" id="PF00877">
    <property type="entry name" value="NLPC_P60"/>
    <property type="match status" value="1"/>
</dbReference>
<dbReference type="RefSeq" id="WP_154430534.1">
    <property type="nucleotide sequence ID" value="NZ_VUNI01000021.1"/>
</dbReference>
<comment type="similarity">
    <text evidence="1">Belongs to the peptidase C40 family.</text>
</comment>
<feature type="signal peptide" evidence="6">
    <location>
        <begin position="1"/>
        <end position="28"/>
    </location>
</feature>
<keyword evidence="4" id="KW-0788">Thiol protease</keyword>
<feature type="domain" description="NlpC/P60" evidence="8">
    <location>
        <begin position="301"/>
        <end position="415"/>
    </location>
</feature>
<dbReference type="Pfam" id="PF08239">
    <property type="entry name" value="SH3_3"/>
    <property type="match status" value="2"/>
</dbReference>
<reference evidence="9 10" key="1">
    <citation type="submission" date="2019-08" db="EMBL/GenBank/DDBJ databases">
        <title>In-depth cultivation of the pig gut microbiome towards novel bacterial diversity and tailored functional studies.</title>
        <authorList>
            <person name="Wylensek D."/>
            <person name="Hitch T.C.A."/>
            <person name="Clavel T."/>
        </authorList>
    </citation>
    <scope>NUCLEOTIDE SEQUENCE [LARGE SCALE GENOMIC DNA]</scope>
    <source>
        <strain evidence="9 10">MUC/MUC-530-WT-4D</strain>
    </source>
</reference>
<dbReference type="PANTHER" id="PTHR47053:SF1">
    <property type="entry name" value="MUREIN DD-ENDOPEPTIDASE MEPH-RELATED"/>
    <property type="match status" value="1"/>
</dbReference>
<evidence type="ECO:0000256" key="3">
    <source>
        <dbReference type="ARBA" id="ARBA00022801"/>
    </source>
</evidence>
<dbReference type="InterPro" id="IPR051202">
    <property type="entry name" value="Peptidase_C40"/>
</dbReference>
<accession>A0A6L5YT63</accession>
<feature type="chain" id="PRO_5027042884" evidence="6">
    <location>
        <begin position="29"/>
        <end position="415"/>
    </location>
</feature>
<dbReference type="GO" id="GO:0008234">
    <property type="term" value="F:cysteine-type peptidase activity"/>
    <property type="evidence" value="ECO:0007669"/>
    <property type="project" value="UniProtKB-KW"/>
</dbReference>
<evidence type="ECO:0000313" key="9">
    <source>
        <dbReference type="EMBL" id="MST75565.1"/>
    </source>
</evidence>
<protein>
    <submittedName>
        <fullName evidence="9">SH3 domain-containing protein</fullName>
    </submittedName>
</protein>
<evidence type="ECO:0000256" key="6">
    <source>
        <dbReference type="SAM" id="SignalP"/>
    </source>
</evidence>
<feature type="compositionally biased region" description="Basic and acidic residues" evidence="5">
    <location>
        <begin position="235"/>
        <end position="248"/>
    </location>
</feature>
<name>A0A6L5YT63_9FIRM</name>
<dbReference type="Gene3D" id="3.90.1720.10">
    <property type="entry name" value="endopeptidase domain like (from Nostoc punctiforme)"/>
    <property type="match status" value="1"/>
</dbReference>
<keyword evidence="10" id="KW-1185">Reference proteome</keyword>
<dbReference type="InterPro" id="IPR003646">
    <property type="entry name" value="SH3-like_bac-type"/>
</dbReference>
<keyword evidence="3" id="KW-0378">Hydrolase</keyword>
<evidence type="ECO:0000313" key="10">
    <source>
        <dbReference type="Proteomes" id="UP000474024"/>
    </source>
</evidence>
<organism evidence="9 10">
    <name type="scientific">Roseburia porci</name>
    <dbReference type="NCBI Taxonomy" id="2605790"/>
    <lineage>
        <taxon>Bacteria</taxon>
        <taxon>Bacillati</taxon>
        <taxon>Bacillota</taxon>
        <taxon>Clostridia</taxon>
        <taxon>Lachnospirales</taxon>
        <taxon>Lachnospiraceae</taxon>
        <taxon>Roseburia</taxon>
    </lineage>
</organism>
<dbReference type="PROSITE" id="PS51935">
    <property type="entry name" value="NLPC_P60"/>
    <property type="match status" value="1"/>
</dbReference>
<evidence type="ECO:0000256" key="4">
    <source>
        <dbReference type="ARBA" id="ARBA00022807"/>
    </source>
</evidence>
<proteinExistence type="inferred from homology"/>
<dbReference type="Proteomes" id="UP000474024">
    <property type="component" value="Unassembled WGS sequence"/>
</dbReference>
<evidence type="ECO:0000259" key="8">
    <source>
        <dbReference type="PROSITE" id="PS51935"/>
    </source>
</evidence>
<dbReference type="SUPFAM" id="SSF54001">
    <property type="entry name" value="Cysteine proteinases"/>
    <property type="match status" value="1"/>
</dbReference>
<feature type="region of interest" description="Disordered" evidence="5">
    <location>
        <begin position="233"/>
        <end position="298"/>
    </location>
</feature>
<dbReference type="EMBL" id="VUNI01000021">
    <property type="protein sequence ID" value="MST75565.1"/>
    <property type="molecule type" value="Genomic_DNA"/>
</dbReference>
<dbReference type="Gene3D" id="2.30.30.40">
    <property type="entry name" value="SH3 Domains"/>
    <property type="match status" value="2"/>
</dbReference>
<dbReference type="AlphaFoldDB" id="A0A6L5YT63"/>
<feature type="domain" description="SH3b" evidence="7">
    <location>
        <begin position="86"/>
        <end position="152"/>
    </location>
</feature>
<dbReference type="InterPro" id="IPR000064">
    <property type="entry name" value="NLP_P60_dom"/>
</dbReference>
<dbReference type="PANTHER" id="PTHR47053">
    <property type="entry name" value="MUREIN DD-ENDOPEPTIDASE MEPH-RELATED"/>
    <property type="match status" value="1"/>
</dbReference>
<evidence type="ECO:0000259" key="7">
    <source>
        <dbReference type="PROSITE" id="PS51781"/>
    </source>
</evidence>
<evidence type="ECO:0000256" key="1">
    <source>
        <dbReference type="ARBA" id="ARBA00007074"/>
    </source>
</evidence>
<keyword evidence="2" id="KW-0645">Protease</keyword>
<feature type="domain" description="SH3b" evidence="7">
    <location>
        <begin position="161"/>
        <end position="224"/>
    </location>
</feature>